<dbReference type="Proteomes" id="UP000184546">
    <property type="component" value="Unassembled WGS sequence"/>
</dbReference>
<proteinExistence type="predicted"/>
<organism evidence="1 2">
    <name type="scientific">Aspergillus aculeatus (strain ATCC 16872 / CBS 172.66 / WB 5094)</name>
    <dbReference type="NCBI Taxonomy" id="690307"/>
    <lineage>
        <taxon>Eukaryota</taxon>
        <taxon>Fungi</taxon>
        <taxon>Dikarya</taxon>
        <taxon>Ascomycota</taxon>
        <taxon>Pezizomycotina</taxon>
        <taxon>Eurotiomycetes</taxon>
        <taxon>Eurotiomycetidae</taxon>
        <taxon>Eurotiales</taxon>
        <taxon>Aspergillaceae</taxon>
        <taxon>Aspergillus</taxon>
        <taxon>Aspergillus subgen. Circumdati</taxon>
    </lineage>
</organism>
<keyword evidence="2" id="KW-1185">Reference proteome</keyword>
<sequence>MPHQVEQAAEPVVLVRELEDDETYVLNSFESHAGHCSRCANPLKTREEDRSLCKRGHQYARDVAEYLRSKNGKIYSVVDLERNRSTLVKVPLKYAAARQLLLAIEDGLRVEKKSIAGVRASAPPVISYDATYPVPPRRTTTQDYLHPSQAIIEREPRTLKRHRTIIYTSPRSSPSRGSLYEADAAERYERVKESSRIYRPTDYHR</sequence>
<dbReference type="GeneID" id="30977700"/>
<name>A0A1L9WJY2_ASPA1</name>
<reference evidence="2" key="1">
    <citation type="journal article" date="2017" name="Genome Biol.">
        <title>Comparative genomics reveals high biological diversity and specific adaptations in the industrially and medically important fungal genus Aspergillus.</title>
        <authorList>
            <person name="de Vries R.P."/>
            <person name="Riley R."/>
            <person name="Wiebenga A."/>
            <person name="Aguilar-Osorio G."/>
            <person name="Amillis S."/>
            <person name="Uchima C.A."/>
            <person name="Anderluh G."/>
            <person name="Asadollahi M."/>
            <person name="Askin M."/>
            <person name="Barry K."/>
            <person name="Battaglia E."/>
            <person name="Bayram O."/>
            <person name="Benocci T."/>
            <person name="Braus-Stromeyer S.A."/>
            <person name="Caldana C."/>
            <person name="Canovas D."/>
            <person name="Cerqueira G.C."/>
            <person name="Chen F."/>
            <person name="Chen W."/>
            <person name="Choi C."/>
            <person name="Clum A."/>
            <person name="Dos Santos R.A."/>
            <person name="Damasio A.R."/>
            <person name="Diallinas G."/>
            <person name="Emri T."/>
            <person name="Fekete E."/>
            <person name="Flipphi M."/>
            <person name="Freyberg S."/>
            <person name="Gallo A."/>
            <person name="Gournas C."/>
            <person name="Habgood R."/>
            <person name="Hainaut M."/>
            <person name="Harispe M.L."/>
            <person name="Henrissat B."/>
            <person name="Hilden K.S."/>
            <person name="Hope R."/>
            <person name="Hossain A."/>
            <person name="Karabika E."/>
            <person name="Karaffa L."/>
            <person name="Karanyi Z."/>
            <person name="Krasevec N."/>
            <person name="Kuo A."/>
            <person name="Kusch H."/>
            <person name="LaButti K."/>
            <person name="Lagendijk E.L."/>
            <person name="Lapidus A."/>
            <person name="Levasseur A."/>
            <person name="Lindquist E."/>
            <person name="Lipzen A."/>
            <person name="Logrieco A.F."/>
            <person name="MacCabe A."/>
            <person name="Maekelae M.R."/>
            <person name="Malavazi I."/>
            <person name="Melin P."/>
            <person name="Meyer V."/>
            <person name="Mielnichuk N."/>
            <person name="Miskei M."/>
            <person name="Molnar A.P."/>
            <person name="Mule G."/>
            <person name="Ngan C.Y."/>
            <person name="Orejas M."/>
            <person name="Orosz E."/>
            <person name="Ouedraogo J.P."/>
            <person name="Overkamp K.M."/>
            <person name="Park H.-S."/>
            <person name="Perrone G."/>
            <person name="Piumi F."/>
            <person name="Punt P.J."/>
            <person name="Ram A.F."/>
            <person name="Ramon A."/>
            <person name="Rauscher S."/>
            <person name="Record E."/>
            <person name="Riano-Pachon D.M."/>
            <person name="Robert V."/>
            <person name="Roehrig J."/>
            <person name="Ruller R."/>
            <person name="Salamov A."/>
            <person name="Salih N.S."/>
            <person name="Samson R.A."/>
            <person name="Sandor E."/>
            <person name="Sanguinetti M."/>
            <person name="Schuetze T."/>
            <person name="Sepcic K."/>
            <person name="Shelest E."/>
            <person name="Sherlock G."/>
            <person name="Sophianopoulou V."/>
            <person name="Squina F.M."/>
            <person name="Sun H."/>
            <person name="Susca A."/>
            <person name="Todd R.B."/>
            <person name="Tsang A."/>
            <person name="Unkles S.E."/>
            <person name="van de Wiele N."/>
            <person name="van Rossen-Uffink D."/>
            <person name="Oliveira J.V."/>
            <person name="Vesth T.C."/>
            <person name="Visser J."/>
            <person name="Yu J.-H."/>
            <person name="Zhou M."/>
            <person name="Andersen M.R."/>
            <person name="Archer D.B."/>
            <person name="Baker S.E."/>
            <person name="Benoit I."/>
            <person name="Brakhage A.A."/>
            <person name="Braus G.H."/>
            <person name="Fischer R."/>
            <person name="Frisvad J.C."/>
            <person name="Goldman G.H."/>
            <person name="Houbraken J."/>
            <person name="Oakley B."/>
            <person name="Pocsi I."/>
            <person name="Scazzocchio C."/>
            <person name="Seiboth B."/>
            <person name="vanKuyk P.A."/>
            <person name="Wortman J."/>
            <person name="Dyer P.S."/>
            <person name="Grigoriev I.V."/>
        </authorList>
    </citation>
    <scope>NUCLEOTIDE SEQUENCE [LARGE SCALE GENOMIC DNA]</scope>
    <source>
        <strain evidence="2">ATCC 16872 / CBS 172.66 / WB 5094</strain>
    </source>
</reference>
<dbReference type="OMA" id="RFCSHAV"/>
<dbReference type="AlphaFoldDB" id="A0A1L9WJY2"/>
<dbReference type="OrthoDB" id="5387413at2759"/>
<evidence type="ECO:0000313" key="1">
    <source>
        <dbReference type="EMBL" id="OJJ96454.1"/>
    </source>
</evidence>
<protein>
    <submittedName>
        <fullName evidence="1">Uncharacterized protein</fullName>
    </submittedName>
</protein>
<accession>A0A1L9WJY2</accession>
<dbReference type="EMBL" id="KV878985">
    <property type="protein sequence ID" value="OJJ96454.1"/>
    <property type="molecule type" value="Genomic_DNA"/>
</dbReference>
<dbReference type="VEuPathDB" id="FungiDB:ASPACDRAFT_63382"/>
<evidence type="ECO:0000313" key="2">
    <source>
        <dbReference type="Proteomes" id="UP000184546"/>
    </source>
</evidence>
<gene>
    <name evidence="1" type="ORF">ASPACDRAFT_63382</name>
</gene>
<dbReference type="RefSeq" id="XP_020052794.1">
    <property type="nucleotide sequence ID" value="XM_020203886.1"/>
</dbReference>